<evidence type="ECO:0008006" key="6">
    <source>
        <dbReference type="Google" id="ProtNLM"/>
    </source>
</evidence>
<protein>
    <recommendedName>
        <fullName evidence="6">SPARK domain-containing protein</fullName>
    </recommendedName>
</protein>
<keyword evidence="5" id="KW-1185">Reference proteome</keyword>
<dbReference type="PANTHER" id="PTHR33831">
    <property type="entry name" value="GPI-ANCHORED PROTEIN"/>
    <property type="match status" value="1"/>
</dbReference>
<evidence type="ECO:0000259" key="2">
    <source>
        <dbReference type="Pfam" id="PF19160"/>
    </source>
</evidence>
<dbReference type="Proteomes" id="UP000824120">
    <property type="component" value="Chromosome 11"/>
</dbReference>
<feature type="transmembrane region" description="Helical" evidence="1">
    <location>
        <begin position="6"/>
        <end position="26"/>
    </location>
</feature>
<organism evidence="4 5">
    <name type="scientific">Solanum commersonii</name>
    <name type="common">Commerson's wild potato</name>
    <name type="synonym">Commerson's nightshade</name>
    <dbReference type="NCBI Taxonomy" id="4109"/>
    <lineage>
        <taxon>Eukaryota</taxon>
        <taxon>Viridiplantae</taxon>
        <taxon>Streptophyta</taxon>
        <taxon>Embryophyta</taxon>
        <taxon>Tracheophyta</taxon>
        <taxon>Spermatophyta</taxon>
        <taxon>Magnoliopsida</taxon>
        <taxon>eudicotyledons</taxon>
        <taxon>Gunneridae</taxon>
        <taxon>Pentapetalae</taxon>
        <taxon>asterids</taxon>
        <taxon>lamiids</taxon>
        <taxon>Solanales</taxon>
        <taxon>Solanaceae</taxon>
        <taxon>Solanoideae</taxon>
        <taxon>Solaneae</taxon>
        <taxon>Solanum</taxon>
    </lineage>
</organism>
<dbReference type="PANTHER" id="PTHR33831:SF6">
    <property type="entry name" value="SPARK DOMAIN-CONTAINING PROTEIN"/>
    <property type="match status" value="1"/>
</dbReference>
<feature type="domain" description="SPARK" evidence="2">
    <location>
        <begin position="112"/>
        <end position="265"/>
    </location>
</feature>
<dbReference type="InterPro" id="IPR040336">
    <property type="entry name" value="At1g61900-like"/>
</dbReference>
<dbReference type="InterPro" id="IPR059003">
    <property type="entry name" value="At1g61900_C"/>
</dbReference>
<keyword evidence="1" id="KW-1133">Transmembrane helix</keyword>
<dbReference type="AlphaFoldDB" id="A0A9J5WQD5"/>
<keyword evidence="1" id="KW-0472">Membrane</keyword>
<proteinExistence type="predicted"/>
<sequence>VLARLNTYVISSIGVLSVFLLQVPMLPEGSFCHLLLVIALWLCSYQNVVALPLLPKPGQIPSTSELPSSPDSATFQPIEISPTMIPHYPFHGEPLPPMYPSFPKTYDPVLTGRCPVNFSVISSITAKTASDCTQSLSTVVGNVICCPQFNSLLHIFQGFYSNHSDTLVLQNAVADDCFKDIISILASRGANSSLSSMCSVKSSNLTGGSCPVKDISTFEKAVNTSKLLESCSTVDPLKECCRPFCQPAISEAALQLSGIKMTLSDNKNIVEVPSEIDTLSDCKGVVYSWIARKLRFEDANTAFRLLSSCKVNKAKVEVEIDAQVIPKRGSLKYLGATIRGTRRLMMMSHMVFEWGGKMEARVRACPLDFKQPSEVINACRNLAAPSPSCCSSLNAYITGIQKQMLITNRQAIICAAVFGYMLQKAGVMTNVYELCDVDLKDFSLQGDYSFCDLSISPCHLFLGADICVPFAWVLFAVVEQHMGKKFDNTSSHVPRCLLRSLPADLVYDNSTGFSFTCDLNDNIAAPWPSSSSVTSLSLCAPEMSLPALPTSQTLGSSGCHLDGVHFLLSTILIFVSTLLY</sequence>
<keyword evidence="1" id="KW-0812">Transmembrane</keyword>
<dbReference type="OrthoDB" id="1906601at2759"/>
<evidence type="ECO:0000313" key="4">
    <source>
        <dbReference type="EMBL" id="KAG5577232.1"/>
    </source>
</evidence>
<dbReference type="GO" id="GO:0005886">
    <property type="term" value="C:plasma membrane"/>
    <property type="evidence" value="ECO:0007669"/>
    <property type="project" value="TreeGrafter"/>
</dbReference>
<evidence type="ECO:0000259" key="3">
    <source>
        <dbReference type="Pfam" id="PF26584"/>
    </source>
</evidence>
<feature type="non-terminal residue" evidence="4">
    <location>
        <position position="1"/>
    </location>
</feature>
<dbReference type="Pfam" id="PF26584">
    <property type="entry name" value="At1g61900"/>
    <property type="match status" value="1"/>
</dbReference>
<evidence type="ECO:0000256" key="1">
    <source>
        <dbReference type="SAM" id="Phobius"/>
    </source>
</evidence>
<gene>
    <name evidence="4" type="ORF">H5410_057366</name>
</gene>
<comment type="caution">
    <text evidence="4">The sequence shown here is derived from an EMBL/GenBank/DDBJ whole genome shotgun (WGS) entry which is preliminary data.</text>
</comment>
<reference evidence="4 5" key="1">
    <citation type="submission" date="2020-09" db="EMBL/GenBank/DDBJ databases">
        <title>De no assembly of potato wild relative species, Solanum commersonii.</title>
        <authorList>
            <person name="Cho K."/>
        </authorList>
    </citation>
    <scope>NUCLEOTIDE SEQUENCE [LARGE SCALE GENOMIC DNA]</scope>
    <source>
        <strain evidence="4">LZ3.2</strain>
        <tissue evidence="4">Leaf</tissue>
    </source>
</reference>
<feature type="domain" description="At1g61900-like C-terminal" evidence="3">
    <location>
        <begin position="364"/>
        <end position="436"/>
    </location>
</feature>
<name>A0A9J5WQD5_SOLCO</name>
<dbReference type="EMBL" id="JACXVP010000011">
    <property type="protein sequence ID" value="KAG5577232.1"/>
    <property type="molecule type" value="Genomic_DNA"/>
</dbReference>
<evidence type="ECO:0000313" key="5">
    <source>
        <dbReference type="Proteomes" id="UP000824120"/>
    </source>
</evidence>
<dbReference type="Pfam" id="PF19160">
    <property type="entry name" value="SPARK"/>
    <property type="match status" value="1"/>
</dbReference>
<dbReference type="InterPro" id="IPR043891">
    <property type="entry name" value="SPARK"/>
</dbReference>
<accession>A0A9J5WQD5</accession>